<feature type="compositionally biased region" description="Polar residues" evidence="3">
    <location>
        <begin position="466"/>
        <end position="478"/>
    </location>
</feature>
<evidence type="ECO:0008006" key="6">
    <source>
        <dbReference type="Google" id="ProtNLM"/>
    </source>
</evidence>
<evidence type="ECO:0000313" key="5">
    <source>
        <dbReference type="Proteomes" id="UP000030651"/>
    </source>
</evidence>
<dbReference type="KEGG" id="pfy:PFICI_06376"/>
<dbReference type="GeneID" id="19271389"/>
<dbReference type="InterPro" id="IPR021622">
    <property type="entry name" value="Afadin/alpha-actinin-bd"/>
</dbReference>
<sequence>MIDSDNLRTASLYINNQLLSRGLLRDGQSIDFADPEGGEGLQGTMGKIMGVVNDLILRRDRDAVHRESLSNTLLSLRADNQRHTTETTRLSEKLTETQRRLDGADAVERTLRLQVRSTESTVHKLKDEIAKTKSLVAQGRAACANEVRKRDRQIESLKKAVIDAGRVRGGSKSRDVVSITVVGEVGAEIDGGGMGRSSTDDEHYSLRMETNEFLTELAKSLSEENSTLLNLVHRTVESLRDMSGLQQADNDHMNIDDRGCYNAPQGHRNAEELASELEGILEHLRTILTNPSFVPIEEVEIRETEIARLREGWERMEARWKDAVNLMDGWRRRMVSSGKPVDMEELQMGMRLSPVRITESRNSGPDTDKHYQELSCVQEEDEEDGSHFNSVEYRSPAESLHLVPAPSHEQEPDDDSESSIFQDDVDMDELEVEEPNVEVLQESTNSTTTSSPPLPIPPHLSPLKDSYSSANRGSQNSKRGSRRSRPGDATTVAEETSFAMATTTSQPPAPPPHGPRPQKSSRSLRSVADSQELLKPSTTEMHESTLFGESYESPIRSNPSRKLFSGPAPKAPEFGAEQKSLSARDIPRSQQPTRASSKKQITETTVSHVEPPKPTSSTRPRKAAKRTASAPDATKKQASVTGKPASKSTGANSGADSVTSVSHDRPSSSARLPRVDNPPVQPSPITMASISAKLEASERQADAARVRAKLKAARTNRKPESTSTVQELPVLDETSTDPVKRDVPHPAAVRLVEPEEDELAKPDTNIQSRSPRSEKRKRDRRPSKAISRRRSTLSPWELESLIQGHVEGVPSPAR</sequence>
<name>W3X5S5_PESFW</name>
<feature type="compositionally biased region" description="Basic residues" evidence="3">
    <location>
        <begin position="774"/>
        <end position="791"/>
    </location>
</feature>
<evidence type="ECO:0000256" key="2">
    <source>
        <dbReference type="ARBA" id="ARBA00023054"/>
    </source>
</evidence>
<evidence type="ECO:0000256" key="3">
    <source>
        <dbReference type="SAM" id="MobiDB-lite"/>
    </source>
</evidence>
<feature type="compositionally biased region" description="Polar residues" evidence="3">
    <location>
        <begin position="588"/>
        <end position="607"/>
    </location>
</feature>
<dbReference type="eggNOG" id="ENOG502RZ1J">
    <property type="taxonomic scope" value="Eukaryota"/>
</dbReference>
<dbReference type="AlphaFoldDB" id="W3X5S5"/>
<dbReference type="HOGENOM" id="CLU_010128_0_1_1"/>
<gene>
    <name evidence="4" type="ORF">PFICI_06376</name>
</gene>
<reference evidence="5" key="1">
    <citation type="journal article" date="2015" name="BMC Genomics">
        <title>Genomic and transcriptomic analysis of the endophytic fungus Pestalotiopsis fici reveals its lifestyle and high potential for synthesis of natural products.</title>
        <authorList>
            <person name="Wang X."/>
            <person name="Zhang X."/>
            <person name="Liu L."/>
            <person name="Xiang M."/>
            <person name="Wang W."/>
            <person name="Sun X."/>
            <person name="Che Y."/>
            <person name="Guo L."/>
            <person name="Liu G."/>
            <person name="Guo L."/>
            <person name="Wang C."/>
            <person name="Yin W.B."/>
            <person name="Stadler M."/>
            <person name="Zhang X."/>
            <person name="Liu X."/>
        </authorList>
    </citation>
    <scope>NUCLEOTIDE SEQUENCE [LARGE SCALE GENOMIC DNA]</scope>
    <source>
        <strain evidence="5">W106-1 / CGMCC3.15140</strain>
    </source>
</reference>
<dbReference type="Proteomes" id="UP000030651">
    <property type="component" value="Unassembled WGS sequence"/>
</dbReference>
<keyword evidence="2" id="KW-0175">Coiled coil</keyword>
<feature type="compositionally biased region" description="Basic residues" evidence="3">
    <location>
        <begin position="706"/>
        <end position="716"/>
    </location>
</feature>
<feature type="compositionally biased region" description="Low complexity" evidence="3">
    <location>
        <begin position="437"/>
        <end position="451"/>
    </location>
</feature>
<evidence type="ECO:0000313" key="4">
    <source>
        <dbReference type="EMBL" id="ETS81374.1"/>
    </source>
</evidence>
<protein>
    <recommendedName>
        <fullName evidence="6">NIMA interactive protein</fullName>
    </recommendedName>
</protein>
<dbReference type="STRING" id="1229662.W3X5S5"/>
<proteinExistence type="inferred from homology"/>
<organism evidence="4 5">
    <name type="scientific">Pestalotiopsis fici (strain W106-1 / CGMCC3.15140)</name>
    <dbReference type="NCBI Taxonomy" id="1229662"/>
    <lineage>
        <taxon>Eukaryota</taxon>
        <taxon>Fungi</taxon>
        <taxon>Dikarya</taxon>
        <taxon>Ascomycota</taxon>
        <taxon>Pezizomycotina</taxon>
        <taxon>Sordariomycetes</taxon>
        <taxon>Xylariomycetidae</taxon>
        <taxon>Amphisphaeriales</taxon>
        <taxon>Sporocadaceae</taxon>
        <taxon>Pestalotiopsis</taxon>
    </lineage>
</organism>
<comment type="similarity">
    <text evidence="1">Belongs to the ADIP family.</text>
</comment>
<dbReference type="OMA" id="GRPICDE"/>
<feature type="compositionally biased region" description="Basic and acidic residues" evidence="3">
    <location>
        <begin position="695"/>
        <end position="705"/>
    </location>
</feature>
<dbReference type="InParanoid" id="W3X5S5"/>
<evidence type="ECO:0000256" key="1">
    <source>
        <dbReference type="ARBA" id="ARBA00009291"/>
    </source>
</evidence>
<dbReference type="EMBL" id="KI912112">
    <property type="protein sequence ID" value="ETS81374.1"/>
    <property type="molecule type" value="Genomic_DNA"/>
</dbReference>
<feature type="compositionally biased region" description="Polar residues" evidence="3">
    <location>
        <begin position="636"/>
        <end position="661"/>
    </location>
</feature>
<dbReference type="RefSeq" id="XP_007833148.1">
    <property type="nucleotide sequence ID" value="XM_007834957.1"/>
</dbReference>
<dbReference type="Pfam" id="PF11559">
    <property type="entry name" value="ADIP"/>
    <property type="match status" value="1"/>
</dbReference>
<accession>W3X5S5</accession>
<feature type="region of interest" description="Disordered" evidence="3">
    <location>
        <begin position="434"/>
        <end position="795"/>
    </location>
</feature>
<dbReference type="OrthoDB" id="312015at2759"/>
<keyword evidence="5" id="KW-1185">Reference proteome</keyword>